<reference evidence="1 2" key="1">
    <citation type="submission" date="2019-12" db="EMBL/GenBank/DDBJ databases">
        <authorList>
            <person name="Woiski C."/>
        </authorList>
    </citation>
    <scope>NUCLEOTIDE SEQUENCE [LARGE SCALE GENOMIC DNA]</scope>
    <source>
        <strain evidence="1 2">BOE100</strain>
    </source>
</reference>
<evidence type="ECO:0000313" key="1">
    <source>
        <dbReference type="EMBL" id="KAF0256038.1"/>
    </source>
</evidence>
<evidence type="ECO:0000313" key="2">
    <source>
        <dbReference type="Proteomes" id="UP000442695"/>
    </source>
</evidence>
<name>A0A7Z9EPS2_PSEPU</name>
<protein>
    <submittedName>
        <fullName evidence="1">Uncharacterized protein</fullName>
    </submittedName>
</protein>
<sequence length="190" mass="21472">MQRTRRREQFNHKTVSPKVLAAVRAWDEKKAAWDAQRKKLGEAFGADASPMYSGSRNYVGGIKLSASRDLDVHWCRPDEYGYRSLRRAPKHAKGTDKEVRAAEKAEHQRLEDLWKAHCPDDIDRDEMWEAIGVERGGIWLSGGVCFTYGDTVYLNLGSKAADGDIEGMVEIVSSEYETARQRVLNARKAA</sequence>
<organism evidence="1 2">
    <name type="scientific">Pseudomonas putida</name>
    <name type="common">Arthrobacter siderocapsulatus</name>
    <dbReference type="NCBI Taxonomy" id="303"/>
    <lineage>
        <taxon>Bacteria</taxon>
        <taxon>Pseudomonadati</taxon>
        <taxon>Pseudomonadota</taxon>
        <taxon>Gammaproteobacteria</taxon>
        <taxon>Pseudomonadales</taxon>
        <taxon>Pseudomonadaceae</taxon>
        <taxon>Pseudomonas</taxon>
    </lineage>
</organism>
<dbReference type="EMBL" id="WOWR01000004">
    <property type="protein sequence ID" value="KAF0256038.1"/>
    <property type="molecule type" value="Genomic_DNA"/>
</dbReference>
<accession>A0A7Z9EPS2</accession>
<comment type="caution">
    <text evidence="1">The sequence shown here is derived from an EMBL/GenBank/DDBJ whole genome shotgun (WGS) entry which is preliminary data.</text>
</comment>
<dbReference type="AlphaFoldDB" id="A0A7Z9EPS2"/>
<gene>
    <name evidence="1" type="ORF">GN299_05220</name>
</gene>
<dbReference type="Proteomes" id="UP000442695">
    <property type="component" value="Unassembled WGS sequence"/>
</dbReference>
<proteinExistence type="predicted"/>